<comment type="caution">
    <text evidence="1">The sequence shown here is derived from an EMBL/GenBank/DDBJ whole genome shotgun (WGS) entry which is preliminary data.</text>
</comment>
<organism evidence="1 2">
    <name type="scientific">Paramuricea clavata</name>
    <name type="common">Red gorgonian</name>
    <name type="synonym">Violescent sea-whip</name>
    <dbReference type="NCBI Taxonomy" id="317549"/>
    <lineage>
        <taxon>Eukaryota</taxon>
        <taxon>Metazoa</taxon>
        <taxon>Cnidaria</taxon>
        <taxon>Anthozoa</taxon>
        <taxon>Octocorallia</taxon>
        <taxon>Malacalcyonacea</taxon>
        <taxon>Plexauridae</taxon>
        <taxon>Paramuricea</taxon>
    </lineage>
</organism>
<accession>A0A6S7KC01</accession>
<reference evidence="1" key="1">
    <citation type="submission" date="2020-04" db="EMBL/GenBank/DDBJ databases">
        <authorList>
            <person name="Alioto T."/>
            <person name="Alioto T."/>
            <person name="Gomez Garrido J."/>
        </authorList>
    </citation>
    <scope>NUCLEOTIDE SEQUENCE</scope>
    <source>
        <strain evidence="1">A484AB</strain>
    </source>
</reference>
<proteinExistence type="predicted"/>
<sequence length="154" mass="17500">MKDLKLIKSQIDVISKKRENIANAIEQAEEYSYQYNLKITGVPQQREAETAEETTALCVKLFHATGATDISEYDIDIAHRVPARQRTHMPNPLEDLNLVIDNFPITDHDPDQNFYTCSPPASKYVVESEIRDLASEPQNSFNFSFLHLNCGSLL</sequence>
<protein>
    <submittedName>
        <fullName evidence="1">Uncharacterized protein</fullName>
    </submittedName>
</protein>
<dbReference type="Proteomes" id="UP001152795">
    <property type="component" value="Unassembled WGS sequence"/>
</dbReference>
<name>A0A6S7KC01_PARCT</name>
<evidence type="ECO:0000313" key="1">
    <source>
        <dbReference type="EMBL" id="CAB4043266.1"/>
    </source>
</evidence>
<keyword evidence="2" id="KW-1185">Reference proteome</keyword>
<dbReference type="EMBL" id="CACRXK020031916">
    <property type="protein sequence ID" value="CAB4043266.1"/>
    <property type="molecule type" value="Genomic_DNA"/>
</dbReference>
<feature type="non-terminal residue" evidence="1">
    <location>
        <position position="154"/>
    </location>
</feature>
<dbReference type="AlphaFoldDB" id="A0A6S7KC01"/>
<evidence type="ECO:0000313" key="2">
    <source>
        <dbReference type="Proteomes" id="UP001152795"/>
    </source>
</evidence>
<gene>
    <name evidence="1" type="ORF">PACLA_8A048295</name>
</gene>